<evidence type="ECO:0000313" key="3">
    <source>
        <dbReference type="Proteomes" id="UP000292082"/>
    </source>
</evidence>
<dbReference type="Proteomes" id="UP000292082">
    <property type="component" value="Unassembled WGS sequence"/>
</dbReference>
<organism evidence="2 3">
    <name type="scientific">Dichomitus squalens</name>
    <dbReference type="NCBI Taxonomy" id="114155"/>
    <lineage>
        <taxon>Eukaryota</taxon>
        <taxon>Fungi</taxon>
        <taxon>Dikarya</taxon>
        <taxon>Basidiomycota</taxon>
        <taxon>Agaricomycotina</taxon>
        <taxon>Agaricomycetes</taxon>
        <taxon>Polyporales</taxon>
        <taxon>Polyporaceae</taxon>
        <taxon>Dichomitus</taxon>
    </lineage>
</organism>
<proteinExistence type="predicted"/>
<dbReference type="AlphaFoldDB" id="A0A4Q9QD06"/>
<name>A0A4Q9QD06_9APHY</name>
<dbReference type="EMBL" id="ML145085">
    <property type="protein sequence ID" value="TBU65200.1"/>
    <property type="molecule type" value="Genomic_DNA"/>
</dbReference>
<reference evidence="2 3" key="1">
    <citation type="submission" date="2019-01" db="EMBL/GenBank/DDBJ databases">
        <title>Draft genome sequences of three monokaryotic isolates of the white-rot basidiomycete fungus Dichomitus squalens.</title>
        <authorList>
            <consortium name="DOE Joint Genome Institute"/>
            <person name="Lopez S.C."/>
            <person name="Andreopoulos B."/>
            <person name="Pangilinan J."/>
            <person name="Lipzen A."/>
            <person name="Riley R."/>
            <person name="Ahrendt S."/>
            <person name="Ng V."/>
            <person name="Barry K."/>
            <person name="Daum C."/>
            <person name="Grigoriev I.V."/>
            <person name="Hilden K.S."/>
            <person name="Makela M.R."/>
            <person name="de Vries R.P."/>
        </authorList>
    </citation>
    <scope>NUCLEOTIDE SEQUENCE [LARGE SCALE GENOMIC DNA]</scope>
    <source>
        <strain evidence="2 3">CBS 464.89</strain>
    </source>
</reference>
<gene>
    <name evidence="2" type="ORF">BD310DRAFT_305579</name>
</gene>
<evidence type="ECO:0000313" key="2">
    <source>
        <dbReference type="EMBL" id="TBU65200.1"/>
    </source>
</evidence>
<evidence type="ECO:0000256" key="1">
    <source>
        <dbReference type="SAM" id="MobiDB-lite"/>
    </source>
</evidence>
<accession>A0A4Q9QD06</accession>
<keyword evidence="3" id="KW-1185">Reference proteome</keyword>
<feature type="region of interest" description="Disordered" evidence="1">
    <location>
        <begin position="92"/>
        <end position="189"/>
    </location>
</feature>
<sequence length="189" mass="20928">MSERIVIVAIHIHRFAIVGSLIRSSSYSPAFPRLGCANELLPRASTDSKVWHTVQHSLVQSRAPSPFRLFVIRTARFIPYYITAQLPGTHPDPAKHPLLQLSRAGPPPHPEVTFAHPTPHMYTEPSVDQSHSKQEECPFPSPSLASLATPAREMLPHGKSPPPCPRSPKRHPSPRVSKFPSPHTSQVGY</sequence>
<protein>
    <submittedName>
        <fullName evidence="2">Uncharacterized protein</fullName>
    </submittedName>
</protein>